<evidence type="ECO:0000313" key="1">
    <source>
        <dbReference type="EMBL" id="GJT39578.1"/>
    </source>
</evidence>
<accession>A0ABQ5DKZ8</accession>
<name>A0ABQ5DKZ8_9ASTR</name>
<keyword evidence="2" id="KW-1185">Reference proteome</keyword>
<comment type="caution">
    <text evidence="1">The sequence shown here is derived from an EMBL/GenBank/DDBJ whole genome shotgun (WGS) entry which is preliminary data.</text>
</comment>
<reference evidence="1" key="2">
    <citation type="submission" date="2022-01" db="EMBL/GenBank/DDBJ databases">
        <authorList>
            <person name="Yamashiro T."/>
            <person name="Shiraishi A."/>
            <person name="Satake H."/>
            <person name="Nakayama K."/>
        </authorList>
    </citation>
    <scope>NUCLEOTIDE SEQUENCE</scope>
</reference>
<proteinExistence type="predicted"/>
<gene>
    <name evidence="1" type="ORF">Tco_0939443</name>
</gene>
<sequence>MSATNNSGLQKDGRRYLDEAADQVPMGFLVTRSVHPSLHGAEAENVVACTVPPQAPFLRVNRCCSMPLHCLHTALFDVAEPFVATVHGVRHWWSVGDIGELSTIDARIKNLDSFSPDVAIMISLANSSSST</sequence>
<dbReference type="EMBL" id="BQNB010015398">
    <property type="protein sequence ID" value="GJT39578.1"/>
    <property type="molecule type" value="Genomic_DNA"/>
</dbReference>
<reference evidence="1" key="1">
    <citation type="journal article" date="2022" name="Int. J. Mol. Sci.">
        <title>Draft Genome of Tanacetum Coccineum: Genomic Comparison of Closely Related Tanacetum-Family Plants.</title>
        <authorList>
            <person name="Yamashiro T."/>
            <person name="Shiraishi A."/>
            <person name="Nakayama K."/>
            <person name="Satake H."/>
        </authorList>
    </citation>
    <scope>NUCLEOTIDE SEQUENCE</scope>
</reference>
<protein>
    <submittedName>
        <fullName evidence="1">Uncharacterized protein</fullName>
    </submittedName>
</protein>
<organism evidence="1 2">
    <name type="scientific">Tanacetum coccineum</name>
    <dbReference type="NCBI Taxonomy" id="301880"/>
    <lineage>
        <taxon>Eukaryota</taxon>
        <taxon>Viridiplantae</taxon>
        <taxon>Streptophyta</taxon>
        <taxon>Embryophyta</taxon>
        <taxon>Tracheophyta</taxon>
        <taxon>Spermatophyta</taxon>
        <taxon>Magnoliopsida</taxon>
        <taxon>eudicotyledons</taxon>
        <taxon>Gunneridae</taxon>
        <taxon>Pentapetalae</taxon>
        <taxon>asterids</taxon>
        <taxon>campanulids</taxon>
        <taxon>Asterales</taxon>
        <taxon>Asteraceae</taxon>
        <taxon>Asteroideae</taxon>
        <taxon>Anthemideae</taxon>
        <taxon>Anthemidinae</taxon>
        <taxon>Tanacetum</taxon>
    </lineage>
</organism>
<dbReference type="Proteomes" id="UP001151760">
    <property type="component" value="Unassembled WGS sequence"/>
</dbReference>
<evidence type="ECO:0000313" key="2">
    <source>
        <dbReference type="Proteomes" id="UP001151760"/>
    </source>
</evidence>